<evidence type="ECO:0000259" key="3">
    <source>
        <dbReference type="Pfam" id="PF23598"/>
    </source>
</evidence>
<dbReference type="SMART" id="SM00369">
    <property type="entry name" value="LRR_TYP"/>
    <property type="match status" value="7"/>
</dbReference>
<dbReference type="AlphaFoldDB" id="A0AAW0NSM3"/>
<dbReference type="PROSITE" id="PS51450">
    <property type="entry name" value="LRR"/>
    <property type="match status" value="3"/>
</dbReference>
<gene>
    <name evidence="4" type="ORF">WMY93_019964</name>
</gene>
<dbReference type="InterPro" id="IPR032675">
    <property type="entry name" value="LRR_dom_sf"/>
</dbReference>
<dbReference type="PANTHER" id="PTHR48057:SF7">
    <property type="entry name" value="LEUCINE-RICH REPEAT SERINE_THREONINE-PROTEIN KINASE 1"/>
    <property type="match status" value="1"/>
</dbReference>
<reference evidence="5" key="1">
    <citation type="submission" date="2024-04" db="EMBL/GenBank/DDBJ databases">
        <title>Salinicola lusitanus LLJ914,a marine bacterium isolated from the Okinawa Trough.</title>
        <authorList>
            <person name="Li J."/>
        </authorList>
    </citation>
    <scope>NUCLEOTIDE SEQUENCE [LARGE SCALE GENOMIC DNA]</scope>
</reference>
<evidence type="ECO:0000256" key="1">
    <source>
        <dbReference type="ARBA" id="ARBA00022614"/>
    </source>
</evidence>
<keyword evidence="2" id="KW-0677">Repeat</keyword>
<dbReference type="Proteomes" id="UP001460270">
    <property type="component" value="Unassembled WGS sequence"/>
</dbReference>
<protein>
    <recommendedName>
        <fullName evidence="3">Disease resistance R13L4/SHOC-2-like LRR domain-containing protein</fullName>
    </recommendedName>
</protein>
<dbReference type="SUPFAM" id="SSF52058">
    <property type="entry name" value="L domain-like"/>
    <property type="match status" value="1"/>
</dbReference>
<dbReference type="Pfam" id="PF23598">
    <property type="entry name" value="LRR_14"/>
    <property type="match status" value="1"/>
</dbReference>
<keyword evidence="1" id="KW-0433">Leucine-rich repeat</keyword>
<evidence type="ECO:0000256" key="2">
    <source>
        <dbReference type="ARBA" id="ARBA00022737"/>
    </source>
</evidence>
<name>A0AAW0NSM3_9GOBI</name>
<evidence type="ECO:0000313" key="4">
    <source>
        <dbReference type="EMBL" id="KAK7899111.1"/>
    </source>
</evidence>
<organism evidence="4 5">
    <name type="scientific">Mugilogobius chulae</name>
    <name type="common">yellowstripe goby</name>
    <dbReference type="NCBI Taxonomy" id="88201"/>
    <lineage>
        <taxon>Eukaryota</taxon>
        <taxon>Metazoa</taxon>
        <taxon>Chordata</taxon>
        <taxon>Craniata</taxon>
        <taxon>Vertebrata</taxon>
        <taxon>Euteleostomi</taxon>
        <taxon>Actinopterygii</taxon>
        <taxon>Neopterygii</taxon>
        <taxon>Teleostei</taxon>
        <taxon>Neoteleostei</taxon>
        <taxon>Acanthomorphata</taxon>
        <taxon>Gobiaria</taxon>
        <taxon>Gobiiformes</taxon>
        <taxon>Gobioidei</taxon>
        <taxon>Gobiidae</taxon>
        <taxon>Gobionellinae</taxon>
        <taxon>Mugilogobius</taxon>
    </lineage>
</organism>
<sequence>MSSKNLKEVPPNISRLTELSVLLLNNNHICTLPAELLLLSHVRATIPAWWIAKILTELNLGNNTFKEIPAVVGHLEQLRKLYLYSNHISTVSSEVMGSLKNLCILNLNHNDIQKLPSEIKSLTKLQCLSLAHNKLENIPAELGHLNELTEVNFTNNCLTELPQEIYHCKLLTKLYLARNQLDSLPEGIRSLTKLQVLDVAGNMLSMFPVEFHQLHLKELYCERNKFVQCNPMPSVLVQEVLSLKELVARFVLCEDRNKSSFVHRTLPYYPNLITLLTKGSYCALCLQPILTTWLECVHFVNLRKVMKMKKSLTVPVRALLCSYKCFISEGHAYYGVISA</sequence>
<dbReference type="Gene3D" id="3.80.10.10">
    <property type="entry name" value="Ribonuclease Inhibitor"/>
    <property type="match status" value="2"/>
</dbReference>
<accession>A0AAW0NSM3</accession>
<dbReference type="PANTHER" id="PTHR48057">
    <property type="entry name" value="LEUCINE-RICH REPEAT SERINE/THREONINE-PROTEIN KINASE 1"/>
    <property type="match status" value="1"/>
</dbReference>
<evidence type="ECO:0000313" key="5">
    <source>
        <dbReference type="Proteomes" id="UP001460270"/>
    </source>
</evidence>
<dbReference type="InterPro" id="IPR001611">
    <property type="entry name" value="Leu-rich_rpt"/>
</dbReference>
<proteinExistence type="predicted"/>
<feature type="domain" description="Disease resistance R13L4/SHOC-2-like LRR" evidence="3">
    <location>
        <begin position="72"/>
        <end position="171"/>
    </location>
</feature>
<dbReference type="InterPro" id="IPR052595">
    <property type="entry name" value="LRRC69/RLP"/>
</dbReference>
<dbReference type="InterPro" id="IPR003591">
    <property type="entry name" value="Leu-rich_rpt_typical-subtyp"/>
</dbReference>
<dbReference type="EMBL" id="JBBPFD010000014">
    <property type="protein sequence ID" value="KAK7899111.1"/>
    <property type="molecule type" value="Genomic_DNA"/>
</dbReference>
<comment type="caution">
    <text evidence="4">The sequence shown here is derived from an EMBL/GenBank/DDBJ whole genome shotgun (WGS) entry which is preliminary data.</text>
</comment>
<keyword evidence="5" id="KW-1185">Reference proteome</keyword>
<dbReference type="InterPro" id="IPR055414">
    <property type="entry name" value="LRR_R13L4/SHOC2-like"/>
</dbReference>